<evidence type="ECO:0000256" key="7">
    <source>
        <dbReference type="ARBA" id="ARBA00022741"/>
    </source>
</evidence>
<dbReference type="AlphaFoldDB" id="A0A914D5I6"/>
<dbReference type="PROSITE" id="PS01036">
    <property type="entry name" value="HSP70_3"/>
    <property type="match status" value="1"/>
</dbReference>
<keyword evidence="12" id="KW-1185">Reference proteome</keyword>
<comment type="function">
    <text evidence="1">Has peptide-independent ATPase activity.</text>
</comment>
<dbReference type="SUPFAM" id="SSF53067">
    <property type="entry name" value="Actin-like ATPase domain"/>
    <property type="match status" value="2"/>
</dbReference>
<proteinExistence type="inferred from homology"/>
<protein>
    <recommendedName>
        <fullName evidence="5">Heat shock 70 kDa protein 13</fullName>
    </recommendedName>
    <alternativeName>
        <fullName evidence="11">Stress-70 protein chaperone microsome-associated 60 kDa protein</fullName>
    </alternativeName>
</protein>
<evidence type="ECO:0000256" key="2">
    <source>
        <dbReference type="ARBA" id="ARBA00004144"/>
    </source>
</evidence>
<evidence type="ECO:0000256" key="4">
    <source>
        <dbReference type="ARBA" id="ARBA00011671"/>
    </source>
</evidence>
<evidence type="ECO:0000256" key="8">
    <source>
        <dbReference type="ARBA" id="ARBA00022824"/>
    </source>
</evidence>
<reference evidence="13" key="1">
    <citation type="submission" date="2022-11" db="UniProtKB">
        <authorList>
            <consortium name="WormBaseParasite"/>
        </authorList>
    </citation>
    <scope>IDENTIFICATION</scope>
</reference>
<name>A0A914D5I6_9BILA</name>
<evidence type="ECO:0000256" key="9">
    <source>
        <dbReference type="ARBA" id="ARBA00022840"/>
    </source>
</evidence>
<dbReference type="Gene3D" id="3.30.420.40">
    <property type="match status" value="2"/>
</dbReference>
<keyword evidence="6" id="KW-0732">Signal</keyword>
<dbReference type="GO" id="GO:0140662">
    <property type="term" value="F:ATP-dependent protein folding chaperone"/>
    <property type="evidence" value="ECO:0007669"/>
    <property type="project" value="InterPro"/>
</dbReference>
<keyword evidence="9" id="KW-0067">ATP-binding</keyword>
<comment type="subunit">
    <text evidence="4">Binds UBQLN2.</text>
</comment>
<sequence>MSNSVTLIAGYMAQKYGLPPPPPKIAGIDLGTTFSSIGIYQAVTGETEIIPDELEKRSVPSVVAFLRNGTILVGTRAVEQQEKNPRNTIYDAKRFIGKQFEENNPQFQADLNRYPFTIKLGENGSAYFEVELDNGTRKVTPEEVGSIIIRYLKLAAEKRYKTPLRQVVISVPAEFDQLQRFYTEKAAHLAGMEVRRIISEPTAAALAYGLHKKKGVEYIVVVDLGGGTLDVSVLWLQGGVFITQALAGNNRLGGQDFNERVQKHLMRVIKEKFSKTIEDKEDLQQIRLAIEAAKLQLTNLPHTTIKLNLNTVGVFTYELTRKEFESLNEDLFESIKEPMKAALEDCELKPDDVDEIVLVGGSTRIPKVRQVVGSFFKKASNFGVDPELAVATGAAVQAGVIGGGWPLQVSAMELPFAKRKKHIYRSDQIVK</sequence>
<keyword evidence="8" id="KW-0256">Endoplasmic reticulum</keyword>
<dbReference type="InterPro" id="IPR042048">
    <property type="entry name" value="HSPA13"/>
</dbReference>
<dbReference type="FunFam" id="3.90.640.10:FF:000030">
    <property type="entry name" value="Heat shock protein HSP70"/>
    <property type="match status" value="1"/>
</dbReference>
<evidence type="ECO:0000256" key="11">
    <source>
        <dbReference type="ARBA" id="ARBA00031426"/>
    </source>
</evidence>
<dbReference type="Proteomes" id="UP000887540">
    <property type="component" value="Unplaced"/>
</dbReference>
<dbReference type="GO" id="GO:0005524">
    <property type="term" value="F:ATP binding"/>
    <property type="evidence" value="ECO:0007669"/>
    <property type="project" value="UniProtKB-KW"/>
</dbReference>
<dbReference type="CDD" id="cd10237">
    <property type="entry name" value="ASKHA_NBD_HSP70_HSPA13"/>
    <property type="match status" value="1"/>
</dbReference>
<keyword evidence="7" id="KW-0547">Nucleotide-binding</keyword>
<organism evidence="12 13">
    <name type="scientific">Acrobeloides nanus</name>
    <dbReference type="NCBI Taxonomy" id="290746"/>
    <lineage>
        <taxon>Eukaryota</taxon>
        <taxon>Metazoa</taxon>
        <taxon>Ecdysozoa</taxon>
        <taxon>Nematoda</taxon>
        <taxon>Chromadorea</taxon>
        <taxon>Rhabditida</taxon>
        <taxon>Tylenchina</taxon>
        <taxon>Cephalobomorpha</taxon>
        <taxon>Cephaloboidea</taxon>
        <taxon>Cephalobidae</taxon>
        <taxon>Acrobeloides</taxon>
    </lineage>
</organism>
<dbReference type="PANTHER" id="PTHR19375">
    <property type="entry name" value="HEAT SHOCK PROTEIN 70KDA"/>
    <property type="match status" value="1"/>
</dbReference>
<dbReference type="PROSITE" id="PS00297">
    <property type="entry name" value="HSP70_1"/>
    <property type="match status" value="1"/>
</dbReference>
<evidence type="ECO:0000313" key="12">
    <source>
        <dbReference type="Proteomes" id="UP000887540"/>
    </source>
</evidence>
<dbReference type="InterPro" id="IPR018181">
    <property type="entry name" value="Heat_shock_70_CS"/>
</dbReference>
<dbReference type="Pfam" id="PF00012">
    <property type="entry name" value="HSP70"/>
    <property type="match status" value="1"/>
</dbReference>
<comment type="subcellular location">
    <subcellularLocation>
        <location evidence="2">Microsome</location>
    </subcellularLocation>
</comment>
<evidence type="ECO:0000256" key="10">
    <source>
        <dbReference type="ARBA" id="ARBA00022848"/>
    </source>
</evidence>
<dbReference type="FunFam" id="3.30.30.30:FF:000005">
    <property type="entry name" value="Heat shock protein ssb1"/>
    <property type="match status" value="1"/>
</dbReference>
<dbReference type="Gene3D" id="3.90.640.10">
    <property type="entry name" value="Actin, Chain A, domain 4"/>
    <property type="match status" value="1"/>
</dbReference>
<dbReference type="PROSITE" id="PS00329">
    <property type="entry name" value="HSP70_2"/>
    <property type="match status" value="1"/>
</dbReference>
<dbReference type="InterPro" id="IPR013126">
    <property type="entry name" value="Hsp_70_fam"/>
</dbReference>
<dbReference type="PRINTS" id="PR00301">
    <property type="entry name" value="HEATSHOCK70"/>
</dbReference>
<evidence type="ECO:0000256" key="1">
    <source>
        <dbReference type="ARBA" id="ARBA00002077"/>
    </source>
</evidence>
<keyword evidence="10" id="KW-0492">Microsome</keyword>
<evidence type="ECO:0000256" key="5">
    <source>
        <dbReference type="ARBA" id="ARBA00018765"/>
    </source>
</evidence>
<dbReference type="WBParaSite" id="ACRNAN_scaffold1883.g30610.t1">
    <property type="protein sequence ID" value="ACRNAN_scaffold1883.g30610.t1"/>
    <property type="gene ID" value="ACRNAN_scaffold1883.g30610"/>
</dbReference>
<evidence type="ECO:0000313" key="13">
    <source>
        <dbReference type="WBParaSite" id="ACRNAN_scaffold1883.g30610.t1"/>
    </source>
</evidence>
<evidence type="ECO:0000256" key="6">
    <source>
        <dbReference type="ARBA" id="ARBA00022729"/>
    </source>
</evidence>
<accession>A0A914D5I6</accession>
<dbReference type="GO" id="GO:0006950">
    <property type="term" value="P:response to stress"/>
    <property type="evidence" value="ECO:0007669"/>
    <property type="project" value="UniProtKB-ARBA"/>
</dbReference>
<comment type="similarity">
    <text evidence="3">Belongs to the heat shock protein 70 family.</text>
</comment>
<dbReference type="InterPro" id="IPR043129">
    <property type="entry name" value="ATPase_NBD"/>
</dbReference>
<evidence type="ECO:0000256" key="3">
    <source>
        <dbReference type="ARBA" id="ARBA00007381"/>
    </source>
</evidence>